<name>A0ABU1AXJ7_9BACT</name>
<dbReference type="SUPFAM" id="SSF51126">
    <property type="entry name" value="Pectin lyase-like"/>
    <property type="match status" value="1"/>
</dbReference>
<comment type="caution">
    <text evidence="3">The sequence shown here is derived from an EMBL/GenBank/DDBJ whole genome shotgun (WGS) entry which is preliminary data.</text>
</comment>
<dbReference type="GO" id="GO:0016787">
    <property type="term" value="F:hydrolase activity"/>
    <property type="evidence" value="ECO:0007669"/>
    <property type="project" value="UniProtKB-KW"/>
</dbReference>
<keyword evidence="3" id="KW-0378">Hydrolase</keyword>
<evidence type="ECO:0000313" key="4">
    <source>
        <dbReference type="Proteomes" id="UP001225316"/>
    </source>
</evidence>
<gene>
    <name evidence="3" type="ORF">QEH52_15280</name>
</gene>
<organism evidence="3 4">
    <name type="scientific">Thalassobacterium maritimum</name>
    <dbReference type="NCBI Taxonomy" id="3041265"/>
    <lineage>
        <taxon>Bacteria</taxon>
        <taxon>Pseudomonadati</taxon>
        <taxon>Verrucomicrobiota</taxon>
        <taxon>Opitutia</taxon>
        <taxon>Puniceicoccales</taxon>
        <taxon>Coraliomargaritaceae</taxon>
        <taxon>Thalassobacterium</taxon>
    </lineage>
</organism>
<keyword evidence="1" id="KW-0732">Signal</keyword>
<evidence type="ECO:0000313" key="3">
    <source>
        <dbReference type="EMBL" id="MDQ8208889.1"/>
    </source>
</evidence>
<dbReference type="InterPro" id="IPR024535">
    <property type="entry name" value="RHGA/B-epi-like_pectate_lyase"/>
</dbReference>
<accession>A0ABU1AXJ7</accession>
<dbReference type="Proteomes" id="UP001225316">
    <property type="component" value="Unassembled WGS sequence"/>
</dbReference>
<feature type="signal peptide" evidence="1">
    <location>
        <begin position="1"/>
        <end position="26"/>
    </location>
</feature>
<dbReference type="RefSeq" id="WP_308951616.1">
    <property type="nucleotide sequence ID" value="NZ_JARXHW010000044.1"/>
</dbReference>
<dbReference type="Pfam" id="PF12708">
    <property type="entry name" value="Pect-lyase_RHGA_epim"/>
    <property type="match status" value="1"/>
</dbReference>
<evidence type="ECO:0000256" key="1">
    <source>
        <dbReference type="SAM" id="SignalP"/>
    </source>
</evidence>
<proteinExistence type="predicted"/>
<sequence>MKVQNRILKPLWHAVVAVCICVSAHAETWRSELFPVDWQPGQSDSQGRFLHDFSYAGYQQGAVEIPVVAGPIFDVVKDFAADASGETDASVAIQAAIEAAEEAGGGVVYLPEGLYRCEKNFTIHRSHIVIRGAGVGQTRLLFADYSSSKTVNIQFLGDDAVVEETALTTDVAAYSQVLLVEDASGFEVGDDIDVGWVITDRFVEAHGMTGTWKPHNGKWLPFFWLNIRSIDRSTTPHRVEVDVPIRYPIQYLDGATMRKRKRFIEECGVENLSLANPMLAGTTDDYAQSVRRQLINFRLAKNCWVRDIASFKPKGEEFDAKYHLYDKGIGLLRSKRITVENCVLQHAQRRDAGGHGYFYELTACNDVLFNKCEGIGARHAFTTNWYFGNVGNVYLRCVSRDGSLSDWNNNLGPSDFHHSLAIASLVDSCTLDDGWQAMNRGAMSGGAGHTATESVFWNCDGEGVVRSAQYGWGYLIGLSDSLEVMAKVNLQKPNLNWLERQFVGTEPFDFVEGLGRGEFLEPQSLYEAQLKLRLYGRTAK</sequence>
<reference evidence="3 4" key="1">
    <citation type="submission" date="2023-04" db="EMBL/GenBank/DDBJ databases">
        <title>A novel bacteria isolated from coastal sediment.</title>
        <authorList>
            <person name="Liu X.-J."/>
            <person name="Du Z.-J."/>
        </authorList>
    </citation>
    <scope>NUCLEOTIDE SEQUENCE [LARGE SCALE GENOMIC DNA]</scope>
    <source>
        <strain evidence="3 4">SDUM461003</strain>
    </source>
</reference>
<protein>
    <submittedName>
        <fullName evidence="3">Glycosyl hydrolase family 28-related protein</fullName>
    </submittedName>
</protein>
<feature type="domain" description="Rhamnogalacturonase A/B/Epimerase-like pectate lyase" evidence="2">
    <location>
        <begin position="76"/>
        <end position="146"/>
    </location>
</feature>
<feature type="chain" id="PRO_5047100393" evidence="1">
    <location>
        <begin position="27"/>
        <end position="540"/>
    </location>
</feature>
<evidence type="ECO:0000259" key="2">
    <source>
        <dbReference type="Pfam" id="PF12708"/>
    </source>
</evidence>
<dbReference type="InterPro" id="IPR012334">
    <property type="entry name" value="Pectin_lyas_fold"/>
</dbReference>
<dbReference type="EMBL" id="JARXHW010000044">
    <property type="protein sequence ID" value="MDQ8208889.1"/>
    <property type="molecule type" value="Genomic_DNA"/>
</dbReference>
<dbReference type="InterPro" id="IPR011050">
    <property type="entry name" value="Pectin_lyase_fold/virulence"/>
</dbReference>
<dbReference type="Gene3D" id="2.160.20.10">
    <property type="entry name" value="Single-stranded right-handed beta-helix, Pectin lyase-like"/>
    <property type="match status" value="1"/>
</dbReference>
<keyword evidence="4" id="KW-1185">Reference proteome</keyword>